<sequence>MRPHLTRIESPQTVQRLLVSTSVARTLDVGGLRCGSLLGLVFRSRVRFLPSLLTFALLPPPLALCCWRFRPALLGLIRFLSDGPSGYWVVWRGAVLESGLGARMGVHANGHHQAEEHLGLGGASREAVQLGGLYDALHREKKREKQGRRKRKRKNLGRRWPLTARWRLGFFFAVFFAKGRRRLRLENLEIASRMWRTLQGGGFFAAVFSSFEAMRKRGGGLGDVDKASSHPCREEKTR</sequence>
<protein>
    <submittedName>
        <fullName evidence="1">Uncharacterized protein</fullName>
    </submittedName>
</protein>
<organism evidence="1 2">
    <name type="scientific">Ensete ventricosum</name>
    <name type="common">Abyssinian banana</name>
    <name type="synonym">Musa ensete</name>
    <dbReference type="NCBI Taxonomy" id="4639"/>
    <lineage>
        <taxon>Eukaryota</taxon>
        <taxon>Viridiplantae</taxon>
        <taxon>Streptophyta</taxon>
        <taxon>Embryophyta</taxon>
        <taxon>Tracheophyta</taxon>
        <taxon>Spermatophyta</taxon>
        <taxon>Magnoliopsida</taxon>
        <taxon>Liliopsida</taxon>
        <taxon>Zingiberales</taxon>
        <taxon>Musaceae</taxon>
        <taxon>Ensete</taxon>
    </lineage>
</organism>
<accession>A0A426Z002</accession>
<name>A0A426Z002_ENSVE</name>
<evidence type="ECO:0000313" key="1">
    <source>
        <dbReference type="EMBL" id="RRT57317.1"/>
    </source>
</evidence>
<comment type="caution">
    <text evidence="1">The sequence shown here is derived from an EMBL/GenBank/DDBJ whole genome shotgun (WGS) entry which is preliminary data.</text>
</comment>
<reference evidence="1 2" key="1">
    <citation type="journal article" date="2014" name="Agronomy (Basel)">
        <title>A Draft Genome Sequence for Ensete ventricosum, the Drought-Tolerant Tree Against Hunger.</title>
        <authorList>
            <person name="Harrison J."/>
            <person name="Moore K.A."/>
            <person name="Paszkiewicz K."/>
            <person name="Jones T."/>
            <person name="Grant M."/>
            <person name="Ambacheew D."/>
            <person name="Muzemil S."/>
            <person name="Studholme D.J."/>
        </authorList>
    </citation>
    <scope>NUCLEOTIDE SEQUENCE [LARGE SCALE GENOMIC DNA]</scope>
</reference>
<evidence type="ECO:0000313" key="2">
    <source>
        <dbReference type="Proteomes" id="UP000287651"/>
    </source>
</evidence>
<dbReference type="AlphaFoldDB" id="A0A426Z002"/>
<dbReference type="Proteomes" id="UP000287651">
    <property type="component" value="Unassembled WGS sequence"/>
</dbReference>
<proteinExistence type="predicted"/>
<gene>
    <name evidence="1" type="ORF">B296_00036615</name>
</gene>
<dbReference type="EMBL" id="AMZH03009219">
    <property type="protein sequence ID" value="RRT57317.1"/>
    <property type="molecule type" value="Genomic_DNA"/>
</dbReference>